<name>A0A7S4G8P1_9EUGL</name>
<feature type="compositionally biased region" description="Basic and acidic residues" evidence="1">
    <location>
        <begin position="577"/>
        <end position="589"/>
    </location>
</feature>
<protein>
    <submittedName>
        <fullName evidence="2">Uncharacterized protein</fullName>
    </submittedName>
</protein>
<feature type="region of interest" description="Disordered" evidence="1">
    <location>
        <begin position="484"/>
        <end position="551"/>
    </location>
</feature>
<gene>
    <name evidence="2" type="ORF">EGYM00163_LOCUS39970</name>
</gene>
<sequence length="595" mass="66230">MPISGPGTKIPGVKDAETPVPTAFKKVRAGDRVVLLLKGSHGGRYTGTCQSQATGKMSLSGTIYFTEDQKTGGLKRSISKGELDFVTEDVLGCWVIAEAKTSTPGQRIAARAAQSRKRKVNEESEDEDEDEEEEDEEDEEEEERESVMEIPEEEAKEEEQERKKKKPAKEKHTTKRRLPVPFFKEIKAEGSESASAPRTSKKGRKASTEDEERSAEEVRMGNALEMYGTTLPRLGQHVRQCLRGQPGTKTLLAAALQLLFECPNSILRGPLCIRSDYIVAQRKCVEPLRQSGGPQYEEYAEKVLQGAATCPKCLGIKDEPDMDMPALPAAPAARQLAIPQPAARPVPPEMPMHVQTMDQLTTPQLREKFMALKRELQRTEFELVTVRGGSLPTSDWHEPHAETKTLGEQIEEMRTVAWFREQTERMRFAEEEEAREEFERQEEARIQAERAMEDARRREEAAREREKKDAATEALEAKLKALQEELDEARKSKEEPSKEKEPGEPDPQQVPAEEAGAGEPIAQQADAPKPEAGTQEPSTQALQLQAASAAAATAIPGMKITPAFAAQQARLALQLEARNKKTGEEKKDNEDNEDE</sequence>
<feature type="compositionally biased region" description="Basic residues" evidence="1">
    <location>
        <begin position="163"/>
        <end position="178"/>
    </location>
</feature>
<feature type="region of interest" description="Disordered" evidence="1">
    <location>
        <begin position="103"/>
        <end position="217"/>
    </location>
</feature>
<feature type="compositionally biased region" description="Low complexity" evidence="1">
    <location>
        <begin position="511"/>
        <end position="525"/>
    </location>
</feature>
<organism evidence="2">
    <name type="scientific">Eutreptiella gymnastica</name>
    <dbReference type="NCBI Taxonomy" id="73025"/>
    <lineage>
        <taxon>Eukaryota</taxon>
        <taxon>Discoba</taxon>
        <taxon>Euglenozoa</taxon>
        <taxon>Euglenida</taxon>
        <taxon>Spirocuta</taxon>
        <taxon>Euglenophyceae</taxon>
        <taxon>Eutreptiales</taxon>
        <taxon>Eutreptiaceae</taxon>
        <taxon>Eutreptiella</taxon>
    </lineage>
</organism>
<proteinExistence type="predicted"/>
<feature type="compositionally biased region" description="Basic and acidic residues" evidence="1">
    <location>
        <begin position="437"/>
        <end position="472"/>
    </location>
</feature>
<dbReference type="AlphaFoldDB" id="A0A7S4G8P1"/>
<feature type="compositionally biased region" description="Low complexity" evidence="1">
    <location>
        <begin position="538"/>
        <end position="551"/>
    </location>
</feature>
<feature type="region of interest" description="Disordered" evidence="1">
    <location>
        <begin position="576"/>
        <end position="595"/>
    </location>
</feature>
<reference evidence="2" key="1">
    <citation type="submission" date="2021-01" db="EMBL/GenBank/DDBJ databases">
        <authorList>
            <person name="Corre E."/>
            <person name="Pelletier E."/>
            <person name="Niang G."/>
            <person name="Scheremetjew M."/>
            <person name="Finn R."/>
            <person name="Kale V."/>
            <person name="Holt S."/>
            <person name="Cochrane G."/>
            <person name="Meng A."/>
            <person name="Brown T."/>
            <person name="Cohen L."/>
        </authorList>
    </citation>
    <scope>NUCLEOTIDE SEQUENCE</scope>
    <source>
        <strain evidence="2">CCMP1594</strain>
    </source>
</reference>
<feature type="compositionally biased region" description="Basic and acidic residues" evidence="1">
    <location>
        <begin position="484"/>
        <end position="503"/>
    </location>
</feature>
<dbReference type="EMBL" id="HBJA01116150">
    <property type="protein sequence ID" value="CAE0828693.1"/>
    <property type="molecule type" value="Transcribed_RNA"/>
</dbReference>
<feature type="region of interest" description="Disordered" evidence="1">
    <location>
        <begin position="430"/>
        <end position="472"/>
    </location>
</feature>
<feature type="compositionally biased region" description="Acidic residues" evidence="1">
    <location>
        <begin position="123"/>
        <end position="158"/>
    </location>
</feature>
<accession>A0A7S4G8P1</accession>
<evidence type="ECO:0000313" key="2">
    <source>
        <dbReference type="EMBL" id="CAE0828693.1"/>
    </source>
</evidence>
<evidence type="ECO:0000256" key="1">
    <source>
        <dbReference type="SAM" id="MobiDB-lite"/>
    </source>
</evidence>